<feature type="compositionally biased region" description="Polar residues" evidence="1">
    <location>
        <begin position="370"/>
        <end position="383"/>
    </location>
</feature>
<feature type="region of interest" description="Disordered" evidence="1">
    <location>
        <begin position="363"/>
        <end position="384"/>
    </location>
</feature>
<protein>
    <submittedName>
        <fullName evidence="3">Uncharacterized protein</fullName>
    </submittedName>
</protein>
<gene>
    <name evidence="3" type="ORF">QTG54_001355</name>
</gene>
<evidence type="ECO:0000313" key="3">
    <source>
        <dbReference type="EMBL" id="KAK1747392.1"/>
    </source>
</evidence>
<keyword evidence="2" id="KW-0812">Transmembrane</keyword>
<keyword evidence="2" id="KW-0472">Membrane</keyword>
<reference evidence="3" key="1">
    <citation type="submission" date="2023-06" db="EMBL/GenBank/DDBJ databases">
        <title>Survivors Of The Sea: Transcriptome response of Skeletonema marinoi to long-term dormancy.</title>
        <authorList>
            <person name="Pinder M.I.M."/>
            <person name="Kourtchenko O."/>
            <person name="Robertson E.K."/>
            <person name="Larsson T."/>
            <person name="Maumus F."/>
            <person name="Osuna-Cruz C.M."/>
            <person name="Vancaester E."/>
            <person name="Stenow R."/>
            <person name="Vandepoele K."/>
            <person name="Ploug H."/>
            <person name="Bruchert V."/>
            <person name="Godhe A."/>
            <person name="Topel M."/>
        </authorList>
    </citation>
    <scope>NUCLEOTIDE SEQUENCE</scope>
    <source>
        <strain evidence="3">R05AC</strain>
    </source>
</reference>
<feature type="transmembrane region" description="Helical" evidence="2">
    <location>
        <begin position="246"/>
        <end position="269"/>
    </location>
</feature>
<feature type="transmembrane region" description="Helical" evidence="2">
    <location>
        <begin position="281"/>
        <end position="307"/>
    </location>
</feature>
<feature type="transmembrane region" description="Helical" evidence="2">
    <location>
        <begin position="319"/>
        <end position="337"/>
    </location>
</feature>
<keyword evidence="2" id="KW-1133">Transmembrane helix</keyword>
<proteinExistence type="predicted"/>
<keyword evidence="4" id="KW-1185">Reference proteome</keyword>
<organism evidence="3 4">
    <name type="scientific">Skeletonema marinoi</name>
    <dbReference type="NCBI Taxonomy" id="267567"/>
    <lineage>
        <taxon>Eukaryota</taxon>
        <taxon>Sar</taxon>
        <taxon>Stramenopiles</taxon>
        <taxon>Ochrophyta</taxon>
        <taxon>Bacillariophyta</taxon>
        <taxon>Coscinodiscophyceae</taxon>
        <taxon>Thalassiosirophycidae</taxon>
        <taxon>Thalassiosirales</taxon>
        <taxon>Skeletonemataceae</taxon>
        <taxon>Skeletonema</taxon>
        <taxon>Skeletonema marinoi-dohrnii complex</taxon>
    </lineage>
</organism>
<feature type="transmembrane region" description="Helical" evidence="2">
    <location>
        <begin position="14"/>
        <end position="34"/>
    </location>
</feature>
<name>A0AAD8YJS2_9STRA</name>
<sequence length="408" mass="46560">MVAFNPKELLDKKWPLLGLINGATCITLCTIFFYNAANCFAGDNDGNRGRWRNDEGEWDPDFKQEEREAFKIVLCLLILIVGCVSLIIPALSVWHPTKGSISMVPVGMLSALQFMFGQMLFISYWYLSDFEKQDEEEDNNNQDEDYDYQEMSEEERLVYYQKVTRNFLIVMALVHLITSVYLYEWGRTLSSSVASLTPEKTGQISVFKDVWKSASYLSLGILSLQTLRIFIWFFGERGERMREEGLIYNTFMVSVWALMLTGITLIAGYKVMVKKEWTDAIGVGALGGCYIGLGVTFFMVFVLYCFASLDDRMEQEMPISVSISVCAFFLFTLNIFLGCLTLKYSDSILADISENEGEANSDYYNMEKPSCNNEPSPRCTQKTLPDEQFSDSEYVRDFDEELPAGVEC</sequence>
<feature type="transmembrane region" description="Helical" evidence="2">
    <location>
        <begin position="72"/>
        <end position="94"/>
    </location>
</feature>
<feature type="transmembrane region" description="Helical" evidence="2">
    <location>
        <begin position="214"/>
        <end position="234"/>
    </location>
</feature>
<evidence type="ECO:0000313" key="4">
    <source>
        <dbReference type="Proteomes" id="UP001224775"/>
    </source>
</evidence>
<dbReference type="EMBL" id="JATAAI010000002">
    <property type="protein sequence ID" value="KAK1747392.1"/>
    <property type="molecule type" value="Genomic_DNA"/>
</dbReference>
<dbReference type="Proteomes" id="UP001224775">
    <property type="component" value="Unassembled WGS sequence"/>
</dbReference>
<evidence type="ECO:0000256" key="1">
    <source>
        <dbReference type="SAM" id="MobiDB-lite"/>
    </source>
</evidence>
<feature type="transmembrane region" description="Helical" evidence="2">
    <location>
        <begin position="106"/>
        <end position="127"/>
    </location>
</feature>
<evidence type="ECO:0000256" key="2">
    <source>
        <dbReference type="SAM" id="Phobius"/>
    </source>
</evidence>
<comment type="caution">
    <text evidence="3">The sequence shown here is derived from an EMBL/GenBank/DDBJ whole genome shotgun (WGS) entry which is preliminary data.</text>
</comment>
<accession>A0AAD8YJS2</accession>
<feature type="transmembrane region" description="Helical" evidence="2">
    <location>
        <begin position="166"/>
        <end position="183"/>
    </location>
</feature>
<dbReference type="AlphaFoldDB" id="A0AAD8YJS2"/>